<dbReference type="NCBIfam" id="TIGR02550">
    <property type="entry name" value="flagell_flgL"/>
    <property type="match status" value="1"/>
</dbReference>
<reference evidence="7" key="1">
    <citation type="submission" date="2018-05" db="EMBL/GenBank/DDBJ databases">
        <authorList>
            <person name="Li Y."/>
        </authorList>
    </citation>
    <scope>NUCLEOTIDE SEQUENCE [LARGE SCALE GENOMIC DNA]</scope>
    <source>
        <strain evidence="7">3d-2-2</strain>
    </source>
</reference>
<evidence type="ECO:0000256" key="3">
    <source>
        <dbReference type="ARBA" id="ARBA00005709"/>
    </source>
</evidence>
<dbReference type="InterPro" id="IPR001492">
    <property type="entry name" value="Flagellin"/>
</dbReference>
<evidence type="ECO:0000313" key="7">
    <source>
        <dbReference type="Proteomes" id="UP000245212"/>
    </source>
</evidence>
<dbReference type="GO" id="GO:0009424">
    <property type="term" value="C:bacterial-type flagellum hook"/>
    <property type="evidence" value="ECO:0007669"/>
    <property type="project" value="InterPro"/>
</dbReference>
<evidence type="ECO:0000256" key="1">
    <source>
        <dbReference type="ARBA" id="ARBA00004365"/>
    </source>
</evidence>
<accession>A0A2V1JY05</accession>
<comment type="similarity">
    <text evidence="3">Belongs to the bacterial flagellin family.</text>
</comment>
<evidence type="ECO:0000256" key="4">
    <source>
        <dbReference type="ARBA" id="ARBA00023143"/>
    </source>
</evidence>
<name>A0A2V1JY05_9BURK</name>
<dbReference type="PANTHER" id="PTHR42792">
    <property type="entry name" value="FLAGELLIN"/>
    <property type="match status" value="1"/>
</dbReference>
<dbReference type="Gene3D" id="1.20.1330.10">
    <property type="entry name" value="f41 fragment of flagellin, N-terminal domain"/>
    <property type="match status" value="2"/>
</dbReference>
<dbReference type="PANTHER" id="PTHR42792:SF1">
    <property type="entry name" value="FLAGELLAR HOOK-ASSOCIATED PROTEIN 3"/>
    <property type="match status" value="1"/>
</dbReference>
<dbReference type="GO" id="GO:0071973">
    <property type="term" value="P:bacterial-type flagellum-dependent cell motility"/>
    <property type="evidence" value="ECO:0007669"/>
    <property type="project" value="InterPro"/>
</dbReference>
<keyword evidence="6" id="KW-0969">Cilium</keyword>
<dbReference type="GO" id="GO:0005198">
    <property type="term" value="F:structural molecule activity"/>
    <property type="evidence" value="ECO:0007669"/>
    <property type="project" value="InterPro"/>
</dbReference>
<dbReference type="Pfam" id="PF00669">
    <property type="entry name" value="Flagellin_N"/>
    <property type="match status" value="1"/>
</dbReference>
<keyword evidence="7" id="KW-1185">Reference proteome</keyword>
<gene>
    <name evidence="6" type="primary">flgL</name>
    <name evidence="6" type="ORF">DD235_15310</name>
</gene>
<keyword evidence="4" id="KW-0975">Bacterial flagellum</keyword>
<organism evidence="6 7">
    <name type="scientific">Corticimicrobacter populi</name>
    <dbReference type="NCBI Taxonomy" id="2175229"/>
    <lineage>
        <taxon>Bacteria</taxon>
        <taxon>Pseudomonadati</taxon>
        <taxon>Pseudomonadota</taxon>
        <taxon>Betaproteobacteria</taxon>
        <taxon>Burkholderiales</taxon>
        <taxon>Alcaligenaceae</taxon>
        <taxon>Corticimicrobacter</taxon>
    </lineage>
</organism>
<dbReference type="Proteomes" id="UP000245212">
    <property type="component" value="Unassembled WGS sequence"/>
</dbReference>
<dbReference type="EMBL" id="QETA01000008">
    <property type="protein sequence ID" value="PWF21187.1"/>
    <property type="molecule type" value="Genomic_DNA"/>
</dbReference>
<dbReference type="AlphaFoldDB" id="A0A2V1JY05"/>
<dbReference type="SUPFAM" id="SSF64518">
    <property type="entry name" value="Phase 1 flagellin"/>
    <property type="match status" value="1"/>
</dbReference>
<evidence type="ECO:0000259" key="5">
    <source>
        <dbReference type="Pfam" id="PF00669"/>
    </source>
</evidence>
<evidence type="ECO:0000256" key="2">
    <source>
        <dbReference type="ARBA" id="ARBA00004613"/>
    </source>
</evidence>
<dbReference type="InterPro" id="IPR013384">
    <property type="entry name" value="Flagell_FlgL"/>
</dbReference>
<dbReference type="GO" id="GO:0005576">
    <property type="term" value="C:extracellular region"/>
    <property type="evidence" value="ECO:0007669"/>
    <property type="project" value="UniProtKB-SubCell"/>
</dbReference>
<comment type="subcellular location">
    <subcellularLocation>
        <location evidence="1">Bacterial flagellum</location>
    </subcellularLocation>
    <subcellularLocation>
        <location evidence="2">Secreted</location>
    </subcellularLocation>
</comment>
<keyword evidence="6" id="KW-0282">Flagellum</keyword>
<evidence type="ECO:0000313" key="6">
    <source>
        <dbReference type="EMBL" id="PWF21187.1"/>
    </source>
</evidence>
<dbReference type="RefSeq" id="WP_109062994.1">
    <property type="nucleotide sequence ID" value="NZ_QETA01000008.1"/>
</dbReference>
<feature type="domain" description="Flagellin N-terminal" evidence="5">
    <location>
        <begin position="4"/>
        <end position="140"/>
    </location>
</feature>
<sequence>MRLSTSLMYSISAATMTNKQKDMSQLYQQIAQGKRVLRPGDDPLAASLAINVSQSQAVNTQYGKNRDVAERNLQTSLEALDSVYSSLTTVSTKLVNAGNGSLSPSDLRSLSAELKEVYASLYTQANATDGNGHYIFSGNQGQTPAYEVQNGWVVGDYQGGNQPRTIQVDQTRQMPSSNLGSEIFERANPGSRGVVATVATGAGTANSTLVAGHPVLPSGGATNNNTYTVVLDSVAGTYDVRQADGTTSVVPPISGAYDASTGVTVTLPNNVKIQLEGEPGSGGTGNDVVTVAPIVSSDVDMNMFTTLKKAIDALDQVDTDDAASVAVFRNAMNEAGAKLSNNFDNVLTIRASIGARMNELTALDTNSNLRALSYSAQMTSLEGSSEMDMVEMYSMLLFQSNAFEASMLAFQRIQGLSLLNSQR</sequence>
<comment type="caution">
    <text evidence="6">The sequence shown here is derived from an EMBL/GenBank/DDBJ whole genome shotgun (WGS) entry which is preliminary data.</text>
</comment>
<keyword evidence="6" id="KW-0966">Cell projection</keyword>
<dbReference type="InterPro" id="IPR001029">
    <property type="entry name" value="Flagellin_N"/>
</dbReference>
<proteinExistence type="inferred from homology"/>
<protein>
    <submittedName>
        <fullName evidence="6">Flagellar hook-associated protein 3</fullName>
    </submittedName>
</protein>